<accession>A0A8S5SV16</accession>
<name>A0A8S5SV16_9CAUD</name>
<reference evidence="1" key="1">
    <citation type="journal article" date="2021" name="Proc. Natl. Acad. Sci. U.S.A.">
        <title>A Catalog of Tens of Thousands of Viruses from Human Metagenomes Reveals Hidden Associations with Chronic Diseases.</title>
        <authorList>
            <person name="Tisza M.J."/>
            <person name="Buck C.B."/>
        </authorList>
    </citation>
    <scope>NUCLEOTIDE SEQUENCE</scope>
    <source>
        <strain evidence="1">CtqPo10</strain>
    </source>
</reference>
<dbReference type="EMBL" id="BK032682">
    <property type="protein sequence ID" value="DAF54643.1"/>
    <property type="molecule type" value="Genomic_DNA"/>
</dbReference>
<evidence type="ECO:0000313" key="1">
    <source>
        <dbReference type="EMBL" id="DAF54643.1"/>
    </source>
</evidence>
<proteinExistence type="predicted"/>
<protein>
    <submittedName>
        <fullName evidence="1">Uncharacterized protein</fullName>
    </submittedName>
</protein>
<organism evidence="1">
    <name type="scientific">Siphoviridae sp. ctqPo10</name>
    <dbReference type="NCBI Taxonomy" id="2827948"/>
    <lineage>
        <taxon>Viruses</taxon>
        <taxon>Duplodnaviria</taxon>
        <taxon>Heunggongvirae</taxon>
        <taxon>Uroviricota</taxon>
        <taxon>Caudoviricetes</taxon>
    </lineage>
</organism>
<sequence>MPTVECSTHFYTCFCYRLVFASEIHLSYGSVSPDFYFDIPDRII</sequence>